<feature type="transmembrane region" description="Helical" evidence="13">
    <location>
        <begin position="246"/>
        <end position="266"/>
    </location>
</feature>
<dbReference type="HAMAP" id="MF_00445">
    <property type="entry name" value="NDH1_NuoN_1"/>
    <property type="match status" value="1"/>
</dbReference>
<keyword evidence="2 13" id="KW-0813">Transport</keyword>
<keyword evidence="11" id="KW-0793">Thylakoid</keyword>
<dbReference type="NCBIfam" id="TIGR01770">
    <property type="entry name" value="NDH_I_N"/>
    <property type="match status" value="1"/>
</dbReference>
<feature type="transmembrane region" description="Helical" evidence="13">
    <location>
        <begin position="13"/>
        <end position="34"/>
    </location>
</feature>
<dbReference type="PANTHER" id="PTHR22773">
    <property type="entry name" value="NADH DEHYDROGENASE"/>
    <property type="match status" value="1"/>
</dbReference>
<dbReference type="AlphaFoldDB" id="H8Y5Y7"/>
<keyword evidence="8 13" id="KW-1278">Translocase</keyword>
<dbReference type="GO" id="GO:0008137">
    <property type="term" value="F:NADH dehydrogenase (ubiquinone) activity"/>
    <property type="evidence" value="ECO:0007669"/>
    <property type="project" value="InterPro"/>
</dbReference>
<feature type="transmembrane region" description="Helical" evidence="13">
    <location>
        <begin position="376"/>
        <end position="397"/>
    </location>
</feature>
<dbReference type="EC" id="7.1.1.-" evidence="13"/>
<evidence type="ECO:0000256" key="11">
    <source>
        <dbReference type="ARBA" id="ARBA00023078"/>
    </source>
</evidence>
<dbReference type="GO" id="GO:0042773">
    <property type="term" value="P:ATP synthesis coupled electron transport"/>
    <property type="evidence" value="ECO:0007669"/>
    <property type="project" value="InterPro"/>
</dbReference>
<feature type="transmembrane region" description="Helical" evidence="13">
    <location>
        <begin position="112"/>
        <end position="138"/>
    </location>
</feature>
<feature type="transmembrane region" description="Helical" evidence="13">
    <location>
        <begin position="81"/>
        <end position="100"/>
    </location>
</feature>
<dbReference type="InterPro" id="IPR010096">
    <property type="entry name" value="NADH-Q_OxRdtase_suN/2"/>
</dbReference>
<dbReference type="Pfam" id="PF19530">
    <property type="entry name" value="Ndh2_N"/>
    <property type="match status" value="1"/>
</dbReference>
<dbReference type="Pfam" id="PF00361">
    <property type="entry name" value="Proton_antipo_M"/>
    <property type="match status" value="1"/>
</dbReference>
<accession>H8Y5Y7</accession>
<evidence type="ECO:0000256" key="9">
    <source>
        <dbReference type="ARBA" id="ARBA00022989"/>
    </source>
</evidence>
<evidence type="ECO:0000256" key="4">
    <source>
        <dbReference type="ARBA" id="ARBA00022692"/>
    </source>
</evidence>
<dbReference type="GO" id="GO:0048038">
    <property type="term" value="F:quinone binding"/>
    <property type="evidence" value="ECO:0007669"/>
    <property type="project" value="UniProtKB-KW"/>
</dbReference>
<geneLocation type="plastid" evidence="16"/>
<feature type="transmembrane region" description="Helical" evidence="13">
    <location>
        <begin position="465"/>
        <end position="488"/>
    </location>
</feature>
<evidence type="ECO:0000256" key="8">
    <source>
        <dbReference type="ARBA" id="ARBA00022967"/>
    </source>
</evidence>
<comment type="similarity">
    <text evidence="13">Belongs to the complex I subunit 2 family.</text>
</comment>
<gene>
    <name evidence="16" type="primary">ndhB</name>
    <name evidence="13" type="synonym">nuoN</name>
</gene>
<evidence type="ECO:0000259" key="15">
    <source>
        <dbReference type="Pfam" id="PF19530"/>
    </source>
</evidence>
<feature type="transmembrane region" description="Helical" evidence="13">
    <location>
        <begin position="336"/>
        <end position="356"/>
    </location>
</feature>
<name>H8Y5Y7_9MONI</name>
<keyword evidence="6" id="KW-0521">NADP</keyword>
<evidence type="ECO:0000256" key="13">
    <source>
        <dbReference type="HAMAP-Rule" id="MF_00445"/>
    </source>
</evidence>
<keyword evidence="13" id="KW-1003">Cell membrane</keyword>
<feature type="transmembrane region" description="Helical" evidence="13">
    <location>
        <begin position="305"/>
        <end position="324"/>
    </location>
</feature>
<comment type="catalytic activity">
    <reaction evidence="13">
        <text>a quinone + NADH + 5 H(+)(in) = a quinol + NAD(+) + 4 H(+)(out)</text>
        <dbReference type="Rhea" id="RHEA:57888"/>
        <dbReference type="ChEBI" id="CHEBI:15378"/>
        <dbReference type="ChEBI" id="CHEBI:24646"/>
        <dbReference type="ChEBI" id="CHEBI:57540"/>
        <dbReference type="ChEBI" id="CHEBI:57945"/>
        <dbReference type="ChEBI" id="CHEBI:132124"/>
    </reaction>
</comment>
<dbReference type="EMBL" id="JF343520">
    <property type="protein sequence ID" value="ADZ47955.1"/>
    <property type="molecule type" value="Genomic_DNA"/>
</dbReference>
<keyword evidence="4 13" id="KW-0812">Transmembrane</keyword>
<evidence type="ECO:0000256" key="10">
    <source>
        <dbReference type="ARBA" id="ARBA00023027"/>
    </source>
</evidence>
<dbReference type="RefSeq" id="YP_005352923.1">
    <property type="nucleotide sequence ID" value="NC_017006.1"/>
</dbReference>
<evidence type="ECO:0000256" key="5">
    <source>
        <dbReference type="ARBA" id="ARBA00022719"/>
    </source>
</evidence>
<evidence type="ECO:0000256" key="12">
    <source>
        <dbReference type="ARBA" id="ARBA00023136"/>
    </source>
</evidence>
<proteinExistence type="inferred from homology"/>
<dbReference type="PRINTS" id="PR01434">
    <property type="entry name" value="NADHDHGNASE5"/>
</dbReference>
<keyword evidence="13" id="KW-0830">Ubiquinone</keyword>
<feature type="transmembrane region" description="Helical" evidence="13">
    <location>
        <begin position="165"/>
        <end position="184"/>
    </location>
</feature>
<dbReference type="EMBL" id="KP205433">
    <property type="protein sequence ID" value="AJJ48585.1"/>
    <property type="molecule type" value="Genomic_DNA"/>
</dbReference>
<sequence>MVDFKSFLINGDLILPELILVLGLLVILIMDLLSNKEKKSCSYLVSLAVLSMSIVVLAFKWDEKPVLIFAGALQINGLSNLFRLLILICTLLCIPLSVNYMQCVGMPITETLLFILVAALGGMLLCSANDLISIFVALECLALPSYLLSGCTKTDVRSNEAAMKYLLMGGASSSILVYGFSLLYGFSGGEIQLQEIANELNNLRLYSSLGIIVSMIFITVGIGFKLSLVPFHQWTPDVYEGSPTPVVAFLSIVPKLAALILTIRLFHTIFFPLSIKCYFSFKILAILSMTLGNLIAIAQTNMKRMLAYSSISQIGYILIGIIAGNSTDRYASVVTYMLIYIFMNLGVFACITLFGLRTGTDNIRDYTGLYERDPLLALSLVLCLLSLGGIPPLAGFFGKLYLFWCGWKAELYLLVFIGLITSVVSLYYYSRIVQLLFTKQDKKRILYTQEYKTFSNPLAKSSIEFVMILCTVTSTLLGILVDPIISIAQNTTF</sequence>
<evidence type="ECO:0000313" key="17">
    <source>
        <dbReference type="EMBL" id="AJJ48585.1"/>
    </source>
</evidence>
<dbReference type="GO" id="GO:0005886">
    <property type="term" value="C:plasma membrane"/>
    <property type="evidence" value="ECO:0007669"/>
    <property type="project" value="UniProtKB-SubCell"/>
</dbReference>
<organism evidence="16">
    <name type="scientific">Mankyua chejuensis</name>
    <dbReference type="NCBI Taxonomy" id="996148"/>
    <lineage>
        <taxon>Eukaryota</taxon>
        <taxon>Viridiplantae</taxon>
        <taxon>Streptophyta</taxon>
        <taxon>Embryophyta</taxon>
        <taxon>Tracheophyta</taxon>
        <taxon>Polypodiopsida</taxon>
        <taxon>Ophioglossidae</taxon>
        <taxon>Ophioglossales</taxon>
        <taxon>Ophioglossaceae</taxon>
        <taxon>Mankyuoideae</taxon>
        <taxon>Mankyua</taxon>
    </lineage>
</organism>
<keyword evidence="7" id="KW-0618">Plastoquinone</keyword>
<comment type="function">
    <text evidence="13">NDH-1 shuttles electrons from NADH, via FMN and iron-sulfur (Fe-S) centers, to quinones in the respiratory chain. The immediate electron acceptor for the enzyme in this species is believed to be ubiquinone. Couples the redox reaction to proton translocation (for every two electrons transferred, four hydrogen ions are translocated across the cytoplasmic membrane), and thus conserves the redox energy in a proton gradient.</text>
</comment>
<evidence type="ECO:0000256" key="1">
    <source>
        <dbReference type="ARBA" id="ARBA00004141"/>
    </source>
</evidence>
<evidence type="ECO:0000256" key="3">
    <source>
        <dbReference type="ARBA" id="ARBA00022528"/>
    </source>
</evidence>
<feature type="transmembrane region" description="Helical" evidence="13">
    <location>
        <begin position="278"/>
        <end position="299"/>
    </location>
</feature>
<reference evidence="17" key="1">
    <citation type="submission" date="2014-11" db="EMBL/GenBank/DDBJ databases">
        <title>The chloroplast genome evolution of eusporangiate ferns and the origin of Mankyua (Ophioglossaceae).</title>
        <authorList>
            <person name="Kim H.T."/>
            <person name="Kim K.-J."/>
        </authorList>
    </citation>
    <scope>NUCLEOTIDE SEQUENCE</scope>
</reference>
<reference evidence="16" key="2">
    <citation type="submission" date="2014-12" db="EMBL/GenBank/DDBJ databases">
        <title>Complete genome sequence of Mankyua chejuense (Ophioglossaceae).</title>
        <authorList>
            <person name="Kim H.T."/>
            <person name="Kim K.J."/>
        </authorList>
    </citation>
    <scope>NUCLEOTIDE SEQUENCE</scope>
</reference>
<keyword evidence="16" id="KW-0934">Plastid</keyword>
<evidence type="ECO:0000256" key="7">
    <source>
        <dbReference type="ARBA" id="ARBA00022957"/>
    </source>
</evidence>
<feature type="transmembrane region" description="Helical" evidence="13">
    <location>
        <begin position="409"/>
        <end position="429"/>
    </location>
</feature>
<evidence type="ECO:0000259" key="14">
    <source>
        <dbReference type="Pfam" id="PF00361"/>
    </source>
</evidence>
<keyword evidence="10 13" id="KW-0520">NAD</keyword>
<keyword evidence="9 13" id="KW-1133">Transmembrane helix</keyword>
<keyword evidence="5 13" id="KW-0874">Quinone</keyword>
<keyword evidence="3 16" id="KW-0150">Chloroplast</keyword>
<feature type="domain" description="NAD(P)H-quinone oxidoreductase subunit 2 N-terminal" evidence="15">
    <location>
        <begin position="2"/>
        <end position="99"/>
    </location>
</feature>
<evidence type="ECO:0000256" key="6">
    <source>
        <dbReference type="ARBA" id="ARBA00022857"/>
    </source>
</evidence>
<feature type="domain" description="NADH:quinone oxidoreductase/Mrp antiporter transmembrane" evidence="14">
    <location>
        <begin position="128"/>
        <end position="424"/>
    </location>
</feature>
<comment type="subcellular location">
    <subcellularLocation>
        <location evidence="13">Cell membrane</location>
        <topology evidence="13">Multi-pass membrane protein</topology>
    </subcellularLocation>
    <subcellularLocation>
        <location evidence="1">Membrane</location>
        <topology evidence="1">Multi-pass membrane protein</topology>
    </subcellularLocation>
</comment>
<dbReference type="NCBIfam" id="NF002701">
    <property type="entry name" value="PRK02504.1"/>
    <property type="match status" value="1"/>
</dbReference>
<dbReference type="InterPro" id="IPR045693">
    <property type="entry name" value="Ndh2_N"/>
</dbReference>
<comment type="subunit">
    <text evidence="13">NDH-1 is composed of 14 different subunits. Subunits NuoA, H, J, K, L, M, N constitute the membrane sector of the complex.</text>
</comment>
<dbReference type="GO" id="GO:0050136">
    <property type="term" value="F:NADH dehydrogenase (quinone) (non-electrogenic) activity"/>
    <property type="evidence" value="ECO:0007669"/>
    <property type="project" value="UniProtKB-UniRule"/>
</dbReference>
<evidence type="ECO:0000256" key="2">
    <source>
        <dbReference type="ARBA" id="ARBA00022448"/>
    </source>
</evidence>
<evidence type="ECO:0000313" key="16">
    <source>
        <dbReference type="EMBL" id="ADZ47955.1"/>
    </source>
</evidence>
<dbReference type="GeneID" id="11945993"/>
<feature type="transmembrane region" description="Helical" evidence="13">
    <location>
        <begin position="41"/>
        <end position="61"/>
    </location>
</feature>
<keyword evidence="12 13" id="KW-0472">Membrane</keyword>
<dbReference type="InterPro" id="IPR001750">
    <property type="entry name" value="ND/Mrp_TM"/>
</dbReference>
<feature type="transmembrane region" description="Helical" evidence="13">
    <location>
        <begin position="205"/>
        <end position="226"/>
    </location>
</feature>
<protein>
    <recommendedName>
        <fullName evidence="13">NADH-quinone oxidoreductase subunit N</fullName>
        <ecNumber evidence="13">7.1.1.-</ecNumber>
    </recommendedName>
    <alternativeName>
        <fullName evidence="13">NADH dehydrogenase I subunit N</fullName>
    </alternativeName>
    <alternativeName>
        <fullName evidence="13">NDH-1 subunit N</fullName>
    </alternativeName>
</protein>